<comment type="caution">
    <text evidence="1">The sequence shown here is derived from an EMBL/GenBank/DDBJ whole genome shotgun (WGS) entry which is preliminary data.</text>
</comment>
<protein>
    <recommendedName>
        <fullName evidence="3">Limiting CO2-inducible protein B/C beta carbonyic anhydrase domain-containing protein</fullName>
    </recommendedName>
</protein>
<dbReference type="EMBL" id="QFXC01000013">
    <property type="protein sequence ID" value="RDH81426.1"/>
    <property type="molecule type" value="Genomic_DNA"/>
</dbReference>
<keyword evidence="2" id="KW-1185">Reference proteome</keyword>
<organism evidence="1 2">
    <name type="scientific">endosymbiont of Galathealinum brachiosum</name>
    <dbReference type="NCBI Taxonomy" id="2200906"/>
    <lineage>
        <taxon>Bacteria</taxon>
        <taxon>Pseudomonadati</taxon>
        <taxon>Pseudomonadota</taxon>
        <taxon>Gammaproteobacteria</taxon>
        <taxon>sulfur-oxidizing symbionts</taxon>
    </lineage>
</organism>
<evidence type="ECO:0000313" key="1">
    <source>
        <dbReference type="EMBL" id="RDH81426.1"/>
    </source>
</evidence>
<sequence>MPINYISNFHIDNVAMRYSDFAPRLFNYCLSLGMKANNIMPSRAFCSDENQGFPIILIAKHFATFPFNHGRVGGVVATDRHGPHAQHGKDVVLIQASHVGYNSANNEFGLYRRLQTEKHEFSEDCGAICGVLHWYKEEYDFACQHIALNIENGQKIIIIDNQLLNTDREQGIFLNLDKLINNTVIKHTYSTAKAFQASDELIKLVNTNWPDKKSAFNRRLLPEHFYFKHNTDNTLASGILNHNLIKSMPEIICSQSPELSAAQINTQIEFDRTYRTIIKEKAYRGKKIVFISGLHIDISPDEDQLFPLTKFIPWAAYIQDENGEGYTLEQQDIYLALKQQSKENPHKIDLTKAIHQMEKQAEIKLQVDID</sequence>
<reference evidence="1 2" key="1">
    <citation type="journal article" date="2018" name="ISME J.">
        <title>Endosymbiont genomes yield clues of tubeworm success.</title>
        <authorList>
            <person name="Li Y."/>
            <person name="Liles M.R."/>
            <person name="Halanych K.M."/>
        </authorList>
    </citation>
    <scope>NUCLEOTIDE SEQUENCE [LARGE SCALE GENOMIC DNA]</scope>
    <source>
        <strain evidence="1">A1464</strain>
    </source>
</reference>
<dbReference type="AlphaFoldDB" id="A0A370DB64"/>
<gene>
    <name evidence="1" type="ORF">DIZ80_15170</name>
</gene>
<accession>A0A370DB64</accession>
<name>A0A370DB64_9GAMM</name>
<proteinExistence type="predicted"/>
<dbReference type="Proteomes" id="UP000254266">
    <property type="component" value="Unassembled WGS sequence"/>
</dbReference>
<evidence type="ECO:0008006" key="3">
    <source>
        <dbReference type="Google" id="ProtNLM"/>
    </source>
</evidence>
<evidence type="ECO:0000313" key="2">
    <source>
        <dbReference type="Proteomes" id="UP000254266"/>
    </source>
</evidence>